<evidence type="ECO:0000256" key="6">
    <source>
        <dbReference type="RuleBase" id="RU366058"/>
    </source>
</evidence>
<keyword evidence="4 6" id="KW-1133">Transmembrane helix</keyword>
<dbReference type="OrthoDB" id="9779114at2"/>
<feature type="transmembrane region" description="Helical" evidence="6">
    <location>
        <begin position="52"/>
        <end position="73"/>
    </location>
</feature>
<comment type="similarity">
    <text evidence="6">Belongs to the TVP38/TMEM64 family.</text>
</comment>
<evidence type="ECO:0000256" key="4">
    <source>
        <dbReference type="ARBA" id="ARBA00022989"/>
    </source>
</evidence>
<dbReference type="InterPro" id="IPR032816">
    <property type="entry name" value="VTT_dom"/>
</dbReference>
<keyword evidence="5 6" id="KW-0472">Membrane</keyword>
<proteinExistence type="inferred from homology"/>
<dbReference type="InterPro" id="IPR015414">
    <property type="entry name" value="TMEM64"/>
</dbReference>
<feature type="transmembrane region" description="Helical" evidence="6">
    <location>
        <begin position="215"/>
        <end position="235"/>
    </location>
</feature>
<comment type="subcellular location">
    <subcellularLocation>
        <location evidence="1 6">Cell membrane</location>
        <topology evidence="1 6">Multi-pass membrane protein</topology>
    </subcellularLocation>
</comment>
<dbReference type="AlphaFoldDB" id="A0A291M284"/>
<dbReference type="PANTHER" id="PTHR12677">
    <property type="entry name" value="GOLGI APPARATUS MEMBRANE PROTEIN TVP38-RELATED"/>
    <property type="match status" value="1"/>
</dbReference>
<feature type="transmembrane region" description="Helical" evidence="6">
    <location>
        <begin position="12"/>
        <end position="31"/>
    </location>
</feature>
<evidence type="ECO:0000259" key="7">
    <source>
        <dbReference type="Pfam" id="PF09335"/>
    </source>
</evidence>
<sequence>MPESPPAPNVLRYLPVIVIALVALLGVILLRDELTFDALARHRETLLAFRDAHYVWAALAFMLTYCLLVTFSLPGATVATLTGGFLFGLFPGALFNIAAAGTGAVLLFLAARWGPGDRLAAKFDSSTGRVARLKAGLDRNQWEMLFLMRLLPVVPFFLANLIPAFVGVPLHRFAVTTYLGILPGAAIYTSVGAGLGAVFESGDTPDLGLIFEPRVLLPIVGLSALAILPILLRTLRSKKEV</sequence>
<reference evidence="8 9" key="1">
    <citation type="submission" date="2017-05" db="EMBL/GenBank/DDBJ databases">
        <title>Comparative genomic and metabolic analysis of manganese-oxidizing mechanisms in Celeribater manganoxidans DY25T: its adaption to the environment of polymetallic nodule.</title>
        <authorList>
            <person name="Wang X."/>
        </authorList>
    </citation>
    <scope>NUCLEOTIDE SEQUENCE [LARGE SCALE GENOMIC DNA]</scope>
    <source>
        <strain evidence="8 9">DY25</strain>
    </source>
</reference>
<evidence type="ECO:0000256" key="1">
    <source>
        <dbReference type="ARBA" id="ARBA00004651"/>
    </source>
</evidence>
<evidence type="ECO:0000313" key="8">
    <source>
        <dbReference type="EMBL" id="ATI42898.1"/>
    </source>
</evidence>
<dbReference type="EMBL" id="CP021404">
    <property type="protein sequence ID" value="ATI42898.1"/>
    <property type="molecule type" value="Genomic_DNA"/>
</dbReference>
<evidence type="ECO:0000256" key="3">
    <source>
        <dbReference type="ARBA" id="ARBA00022692"/>
    </source>
</evidence>
<keyword evidence="3 6" id="KW-0812">Transmembrane</keyword>
<feature type="domain" description="VTT" evidence="7">
    <location>
        <begin position="77"/>
        <end position="193"/>
    </location>
</feature>
<dbReference type="Proteomes" id="UP000219050">
    <property type="component" value="Chromosome"/>
</dbReference>
<organism evidence="8 9">
    <name type="scientific">Pacificitalea manganoxidans</name>
    <dbReference type="NCBI Taxonomy" id="1411902"/>
    <lineage>
        <taxon>Bacteria</taxon>
        <taxon>Pseudomonadati</taxon>
        <taxon>Pseudomonadota</taxon>
        <taxon>Alphaproteobacteria</taxon>
        <taxon>Rhodobacterales</taxon>
        <taxon>Paracoccaceae</taxon>
        <taxon>Pacificitalea</taxon>
    </lineage>
</organism>
<accession>A0A291M284</accession>
<name>A0A291M284_9RHOB</name>
<keyword evidence="2 6" id="KW-1003">Cell membrane</keyword>
<dbReference type="GO" id="GO:0005886">
    <property type="term" value="C:plasma membrane"/>
    <property type="evidence" value="ECO:0007669"/>
    <property type="project" value="UniProtKB-SubCell"/>
</dbReference>
<evidence type="ECO:0000256" key="2">
    <source>
        <dbReference type="ARBA" id="ARBA00022475"/>
    </source>
</evidence>
<protein>
    <recommendedName>
        <fullName evidence="6">TVP38/TMEM64 family membrane protein</fullName>
    </recommendedName>
</protein>
<feature type="transmembrane region" description="Helical" evidence="6">
    <location>
        <begin position="146"/>
        <end position="166"/>
    </location>
</feature>
<dbReference type="PANTHER" id="PTHR12677:SF59">
    <property type="entry name" value="GOLGI APPARATUS MEMBRANE PROTEIN TVP38-RELATED"/>
    <property type="match status" value="1"/>
</dbReference>
<gene>
    <name evidence="8" type="ORF">CBW24_13405</name>
</gene>
<dbReference type="RefSeq" id="WP_088664650.1">
    <property type="nucleotide sequence ID" value="NZ_CP021404.1"/>
</dbReference>
<evidence type="ECO:0000313" key="9">
    <source>
        <dbReference type="Proteomes" id="UP000219050"/>
    </source>
</evidence>
<dbReference type="Pfam" id="PF09335">
    <property type="entry name" value="VTT_dom"/>
    <property type="match status" value="1"/>
</dbReference>
<dbReference type="KEGG" id="cmag:CBW24_13405"/>
<keyword evidence="9" id="KW-1185">Reference proteome</keyword>
<evidence type="ECO:0000256" key="5">
    <source>
        <dbReference type="ARBA" id="ARBA00023136"/>
    </source>
</evidence>
<feature type="transmembrane region" description="Helical" evidence="6">
    <location>
        <begin position="85"/>
        <end position="109"/>
    </location>
</feature>